<dbReference type="AlphaFoldDB" id="A0AAE3DWZ7"/>
<reference evidence="1 2" key="1">
    <citation type="submission" date="2021-10" db="EMBL/GenBank/DDBJ databases">
        <title>Anaerobic single-cell dispensing facilitates the cultivation of human gut bacteria.</title>
        <authorList>
            <person name="Afrizal A."/>
        </authorList>
    </citation>
    <scope>NUCLEOTIDE SEQUENCE [LARGE SCALE GENOMIC DNA]</scope>
    <source>
        <strain evidence="1 2">CLA-AA-H232</strain>
    </source>
</reference>
<proteinExistence type="predicted"/>
<name>A0AAE3DWZ7_9FIRM</name>
<dbReference type="RefSeq" id="WP_308455762.1">
    <property type="nucleotide sequence ID" value="NZ_JAJEQM010000002.1"/>
</dbReference>
<dbReference type="Proteomes" id="UP001198242">
    <property type="component" value="Unassembled WGS sequence"/>
</dbReference>
<keyword evidence="2" id="KW-1185">Reference proteome</keyword>
<evidence type="ECO:0000313" key="2">
    <source>
        <dbReference type="Proteomes" id="UP001198242"/>
    </source>
</evidence>
<evidence type="ECO:0000313" key="1">
    <source>
        <dbReference type="EMBL" id="MCC2209562.1"/>
    </source>
</evidence>
<organism evidence="1 2">
    <name type="scientific">Hominilimicola fabiformis</name>
    <dbReference type="NCBI Taxonomy" id="2885356"/>
    <lineage>
        <taxon>Bacteria</taxon>
        <taxon>Bacillati</taxon>
        <taxon>Bacillota</taxon>
        <taxon>Clostridia</taxon>
        <taxon>Eubacteriales</taxon>
        <taxon>Oscillospiraceae</taxon>
        <taxon>Hominilimicola</taxon>
    </lineage>
</organism>
<sequence length="61" mass="7075">MGFWIGSVNKKKTVDKIEFKEIDIIDIIKYYGSDETKTEFINHDSEPLMAVIAHDRSLRST</sequence>
<comment type="caution">
    <text evidence="1">The sequence shown here is derived from an EMBL/GenBank/DDBJ whole genome shotgun (WGS) entry which is preliminary data.</text>
</comment>
<gene>
    <name evidence="1" type="ORF">LKE05_01980</name>
</gene>
<dbReference type="EMBL" id="JAJEQM010000002">
    <property type="protein sequence ID" value="MCC2209562.1"/>
    <property type="molecule type" value="Genomic_DNA"/>
</dbReference>
<protein>
    <submittedName>
        <fullName evidence="1">Uncharacterized protein</fullName>
    </submittedName>
</protein>
<accession>A0AAE3DWZ7</accession>